<dbReference type="RefSeq" id="WP_070091497.1">
    <property type="nucleotide sequence ID" value="NZ_CP016634.1"/>
</dbReference>
<dbReference type="InterPro" id="IPR007803">
    <property type="entry name" value="Asp/Arg/Pro-Hydrxlase"/>
</dbReference>
<feature type="domain" description="Aspartyl/asparaginy/proline hydroxylase" evidence="1">
    <location>
        <begin position="88"/>
        <end position="174"/>
    </location>
</feature>
<accession>A0A1B2F2X3</accession>
<dbReference type="SUPFAM" id="SSF51197">
    <property type="entry name" value="Clavaminate synthase-like"/>
    <property type="match status" value="1"/>
</dbReference>
<dbReference type="AlphaFoldDB" id="A0A1B2F2X3"/>
<proteinExistence type="predicted"/>
<sequence>MNGRALPLCARLPHPVDLPGLLQALVRIDGDAWQPHFNRGYYEGDWSGVALVVAEDAPLPLAPGLGAPVRCGWWRGEAAWEGLLDSFQAGVRAARLLRLGPGAQIHEHCDPDLGQPDGCLRLHVPLLSPPGVEFLVEGLQVPMQPGECWFVDLSRAHRVDNPTAQERIHLVLDCDPAPWLLALIQQGLVQTPVLQQGKAERAFAAFREHVLGDPMLAAHLQGLNDSRAFQRESRRLGAQLGFEFTEAQVSAAMRRGRQAWNDQWRT</sequence>
<evidence type="ECO:0000259" key="1">
    <source>
        <dbReference type="Pfam" id="PF05118"/>
    </source>
</evidence>
<reference evidence="2" key="1">
    <citation type="submission" date="2016-07" db="EMBL/GenBank/DDBJ databases">
        <title>New class B carbapenemase carried by novel plasmid in Pseudomonas putida enviromental strain in eastern Amazonia.</title>
        <authorList>
            <person name="Souza C.O."/>
            <person name="Lima K.V."/>
            <person name="Brasiliense D.M."/>
            <person name="Perez-Chaparro P.J."/>
            <person name="Mamizuka E.M."/>
            <person name="Lima M.O."/>
            <person name="Lima L.N."/>
            <person name="McCulloch J.A."/>
        </authorList>
    </citation>
    <scope>NUCLEOTIDE SEQUENCE [LARGE SCALE GENOMIC DNA]</scope>
    <source>
        <strain evidence="2">IEC33019</strain>
    </source>
</reference>
<gene>
    <name evidence="2" type="ORF">IEC33019_1058</name>
</gene>
<dbReference type="InterPro" id="IPR027443">
    <property type="entry name" value="IPNS-like_sf"/>
</dbReference>
<name>A0A1B2F2X3_PSEPU</name>
<evidence type="ECO:0000313" key="2">
    <source>
        <dbReference type="EMBL" id="ANY86629.1"/>
    </source>
</evidence>
<dbReference type="EMBL" id="CP016634">
    <property type="protein sequence ID" value="ANY86629.1"/>
    <property type="molecule type" value="Genomic_DNA"/>
</dbReference>
<organism evidence="2">
    <name type="scientific">Pseudomonas putida</name>
    <name type="common">Arthrobacter siderocapsulatus</name>
    <dbReference type="NCBI Taxonomy" id="303"/>
    <lineage>
        <taxon>Bacteria</taxon>
        <taxon>Pseudomonadati</taxon>
        <taxon>Pseudomonadota</taxon>
        <taxon>Gammaproteobacteria</taxon>
        <taxon>Pseudomonadales</taxon>
        <taxon>Pseudomonadaceae</taxon>
        <taxon>Pseudomonas</taxon>
    </lineage>
</organism>
<protein>
    <submittedName>
        <fullName evidence="2">Aspartyl/Asparaginyl beta-hydroxylase</fullName>
    </submittedName>
</protein>
<dbReference type="Gene3D" id="2.60.120.330">
    <property type="entry name" value="B-lactam Antibiotic, Isopenicillin N Synthase, Chain"/>
    <property type="match status" value="1"/>
</dbReference>
<dbReference type="Pfam" id="PF05118">
    <property type="entry name" value="Asp_Arg_Hydrox"/>
    <property type="match status" value="1"/>
</dbReference>